<evidence type="ECO:0000313" key="2">
    <source>
        <dbReference type="Proteomes" id="UP000785679"/>
    </source>
</evidence>
<dbReference type="EMBL" id="RRYP01003878">
    <property type="protein sequence ID" value="TNV83392.1"/>
    <property type="molecule type" value="Genomic_DNA"/>
</dbReference>
<gene>
    <name evidence="1" type="ORF">FGO68_gene152</name>
</gene>
<keyword evidence="2" id="KW-1185">Reference proteome</keyword>
<proteinExistence type="predicted"/>
<dbReference type="AlphaFoldDB" id="A0A8J8NWR2"/>
<accession>A0A8J8NWR2</accession>
<protein>
    <submittedName>
        <fullName evidence="1">Uncharacterized protein</fullName>
    </submittedName>
</protein>
<dbReference type="Proteomes" id="UP000785679">
    <property type="component" value="Unassembled WGS sequence"/>
</dbReference>
<name>A0A8J8NWR2_HALGN</name>
<organism evidence="1 2">
    <name type="scientific">Halteria grandinella</name>
    <dbReference type="NCBI Taxonomy" id="5974"/>
    <lineage>
        <taxon>Eukaryota</taxon>
        <taxon>Sar</taxon>
        <taxon>Alveolata</taxon>
        <taxon>Ciliophora</taxon>
        <taxon>Intramacronucleata</taxon>
        <taxon>Spirotrichea</taxon>
        <taxon>Stichotrichia</taxon>
        <taxon>Sporadotrichida</taxon>
        <taxon>Halteriidae</taxon>
        <taxon>Halteria</taxon>
    </lineage>
</organism>
<comment type="caution">
    <text evidence="1">The sequence shown here is derived from an EMBL/GenBank/DDBJ whole genome shotgun (WGS) entry which is preliminary data.</text>
</comment>
<evidence type="ECO:0000313" key="1">
    <source>
        <dbReference type="EMBL" id="TNV83392.1"/>
    </source>
</evidence>
<reference evidence="1" key="1">
    <citation type="submission" date="2019-06" db="EMBL/GenBank/DDBJ databases">
        <authorList>
            <person name="Zheng W."/>
        </authorList>
    </citation>
    <scope>NUCLEOTIDE SEQUENCE</scope>
    <source>
        <strain evidence="1">QDHG01</strain>
    </source>
</reference>
<sequence>MTLMQLCNYGIYESGMFLTISQQSRLKVRDQSYEHQEIDSTSVADWPFVKPVNSNLLKLALEDSITSWSISKAMVQLVVWINYLP</sequence>